<organism evidence="5 6">
    <name type="scientific">Gilvirhabdus luticola</name>
    <dbReference type="NCBI Taxonomy" id="3079858"/>
    <lineage>
        <taxon>Bacteria</taxon>
        <taxon>Pseudomonadati</taxon>
        <taxon>Bacteroidota</taxon>
        <taxon>Flavobacteriia</taxon>
        <taxon>Flavobacteriales</taxon>
        <taxon>Flavobacteriaceae</taxon>
        <taxon>Gilvirhabdus</taxon>
    </lineage>
</organism>
<name>A0ABU3U7D7_9FLAO</name>
<feature type="domain" description="TNase-like" evidence="4">
    <location>
        <begin position="19"/>
        <end position="142"/>
    </location>
</feature>
<keyword evidence="1" id="KW-0540">Nuclease</keyword>
<evidence type="ECO:0000256" key="2">
    <source>
        <dbReference type="ARBA" id="ARBA00022759"/>
    </source>
</evidence>
<dbReference type="EMBL" id="JAWHTF010000004">
    <property type="protein sequence ID" value="MDU8886322.1"/>
    <property type="molecule type" value="Genomic_DNA"/>
</dbReference>
<gene>
    <name evidence="5" type="ORF">RXV94_09135</name>
</gene>
<dbReference type="SUPFAM" id="SSF50199">
    <property type="entry name" value="Staphylococcal nuclease"/>
    <property type="match status" value="1"/>
</dbReference>
<keyword evidence="2" id="KW-0255">Endonuclease</keyword>
<dbReference type="InterPro" id="IPR035437">
    <property type="entry name" value="SNase_OB-fold_sf"/>
</dbReference>
<keyword evidence="6" id="KW-1185">Reference proteome</keyword>
<sequence>MRKLLLLILLLFSHSIFSQILSGKVISIKDGDTVVVLDSLKQSTTLRLAEIDCPEKKQPFGNRAKQFTSSQIYLATINYVVTDMDRYGRAIAMIYYGDDNKYLSAELVRNGMAWHYKKYSNSKELAELEISAREKKIGLWSDPNPIMPSEWRTVRRKK</sequence>
<reference evidence="5 6" key="1">
    <citation type="submission" date="2023-10" db="EMBL/GenBank/DDBJ databases">
        <title>Marimonas sp. nov. isolated from tidal mud flat.</title>
        <authorList>
            <person name="Jaincy N.J."/>
            <person name="Srinivasan S."/>
            <person name="Lee S.-S."/>
        </authorList>
    </citation>
    <scope>NUCLEOTIDE SEQUENCE [LARGE SCALE GENOMIC DNA]</scope>
    <source>
        <strain evidence="5 6">MJ-SS3</strain>
    </source>
</reference>
<evidence type="ECO:0000313" key="5">
    <source>
        <dbReference type="EMBL" id="MDU8886322.1"/>
    </source>
</evidence>
<dbReference type="Proteomes" id="UP001268651">
    <property type="component" value="Unassembled WGS sequence"/>
</dbReference>
<dbReference type="Gene3D" id="2.40.50.90">
    <property type="match status" value="1"/>
</dbReference>
<protein>
    <submittedName>
        <fullName evidence="5">Thermonuclease family protein</fullName>
    </submittedName>
</protein>
<dbReference type="RefSeq" id="WP_316662319.1">
    <property type="nucleotide sequence ID" value="NZ_JAWHTF010000004.1"/>
</dbReference>
<dbReference type="SMART" id="SM00318">
    <property type="entry name" value="SNc"/>
    <property type="match status" value="1"/>
</dbReference>
<dbReference type="PROSITE" id="PS50830">
    <property type="entry name" value="TNASE_3"/>
    <property type="match status" value="1"/>
</dbReference>
<dbReference type="InterPro" id="IPR016071">
    <property type="entry name" value="Staphylococal_nuclease_OB-fold"/>
</dbReference>
<proteinExistence type="predicted"/>
<evidence type="ECO:0000256" key="1">
    <source>
        <dbReference type="ARBA" id="ARBA00022722"/>
    </source>
</evidence>
<dbReference type="PANTHER" id="PTHR12302:SF3">
    <property type="entry name" value="SERINE_THREONINE-PROTEIN KINASE 31"/>
    <property type="match status" value="1"/>
</dbReference>
<evidence type="ECO:0000259" key="4">
    <source>
        <dbReference type="PROSITE" id="PS50830"/>
    </source>
</evidence>
<keyword evidence="3" id="KW-0378">Hydrolase</keyword>
<dbReference type="PROSITE" id="PS01123">
    <property type="entry name" value="TNASE_1"/>
    <property type="match status" value="1"/>
</dbReference>
<evidence type="ECO:0000313" key="6">
    <source>
        <dbReference type="Proteomes" id="UP001268651"/>
    </source>
</evidence>
<dbReference type="InterPro" id="IPR002071">
    <property type="entry name" value="Thermonucl_AS"/>
</dbReference>
<dbReference type="Pfam" id="PF00565">
    <property type="entry name" value="SNase"/>
    <property type="match status" value="1"/>
</dbReference>
<evidence type="ECO:0000256" key="3">
    <source>
        <dbReference type="ARBA" id="ARBA00022801"/>
    </source>
</evidence>
<comment type="caution">
    <text evidence="5">The sequence shown here is derived from an EMBL/GenBank/DDBJ whole genome shotgun (WGS) entry which is preliminary data.</text>
</comment>
<accession>A0ABU3U7D7</accession>
<dbReference type="PANTHER" id="PTHR12302">
    <property type="entry name" value="EBNA2 BINDING PROTEIN P100"/>
    <property type="match status" value="1"/>
</dbReference>